<dbReference type="AlphaFoldDB" id="A0A3N4LEG7"/>
<protein>
    <submittedName>
        <fullName evidence="2">Uncharacterized protein</fullName>
    </submittedName>
</protein>
<organism evidence="2 3">
    <name type="scientific">Morchella conica CCBAS932</name>
    <dbReference type="NCBI Taxonomy" id="1392247"/>
    <lineage>
        <taxon>Eukaryota</taxon>
        <taxon>Fungi</taxon>
        <taxon>Dikarya</taxon>
        <taxon>Ascomycota</taxon>
        <taxon>Pezizomycotina</taxon>
        <taxon>Pezizomycetes</taxon>
        <taxon>Pezizales</taxon>
        <taxon>Morchellaceae</taxon>
        <taxon>Morchella</taxon>
    </lineage>
</organism>
<evidence type="ECO:0000313" key="2">
    <source>
        <dbReference type="EMBL" id="RPB16335.1"/>
    </source>
</evidence>
<dbReference type="Proteomes" id="UP000277580">
    <property type="component" value="Unassembled WGS sequence"/>
</dbReference>
<reference evidence="2 3" key="1">
    <citation type="journal article" date="2018" name="Nat. Ecol. Evol.">
        <title>Pezizomycetes genomes reveal the molecular basis of ectomycorrhizal truffle lifestyle.</title>
        <authorList>
            <person name="Murat C."/>
            <person name="Payen T."/>
            <person name="Noel B."/>
            <person name="Kuo A."/>
            <person name="Morin E."/>
            <person name="Chen J."/>
            <person name="Kohler A."/>
            <person name="Krizsan K."/>
            <person name="Balestrini R."/>
            <person name="Da Silva C."/>
            <person name="Montanini B."/>
            <person name="Hainaut M."/>
            <person name="Levati E."/>
            <person name="Barry K.W."/>
            <person name="Belfiori B."/>
            <person name="Cichocki N."/>
            <person name="Clum A."/>
            <person name="Dockter R.B."/>
            <person name="Fauchery L."/>
            <person name="Guy J."/>
            <person name="Iotti M."/>
            <person name="Le Tacon F."/>
            <person name="Lindquist E.A."/>
            <person name="Lipzen A."/>
            <person name="Malagnac F."/>
            <person name="Mello A."/>
            <person name="Molinier V."/>
            <person name="Miyauchi S."/>
            <person name="Poulain J."/>
            <person name="Riccioni C."/>
            <person name="Rubini A."/>
            <person name="Sitrit Y."/>
            <person name="Splivallo R."/>
            <person name="Traeger S."/>
            <person name="Wang M."/>
            <person name="Zifcakova L."/>
            <person name="Wipf D."/>
            <person name="Zambonelli A."/>
            <person name="Paolocci F."/>
            <person name="Nowrousian M."/>
            <person name="Ottonello S."/>
            <person name="Baldrian P."/>
            <person name="Spatafora J.W."/>
            <person name="Henrissat B."/>
            <person name="Nagy L.G."/>
            <person name="Aury J.M."/>
            <person name="Wincker P."/>
            <person name="Grigoriev I.V."/>
            <person name="Bonfante P."/>
            <person name="Martin F.M."/>
        </authorList>
    </citation>
    <scope>NUCLEOTIDE SEQUENCE [LARGE SCALE GENOMIC DNA]</scope>
    <source>
        <strain evidence="2 3">CCBAS932</strain>
    </source>
</reference>
<proteinExistence type="predicted"/>
<feature type="region of interest" description="Disordered" evidence="1">
    <location>
        <begin position="219"/>
        <end position="240"/>
    </location>
</feature>
<gene>
    <name evidence="2" type="ORF">P167DRAFT_481157</name>
</gene>
<dbReference type="OrthoDB" id="2563155at2759"/>
<evidence type="ECO:0000313" key="3">
    <source>
        <dbReference type="Proteomes" id="UP000277580"/>
    </source>
</evidence>
<evidence type="ECO:0000256" key="1">
    <source>
        <dbReference type="SAM" id="MobiDB-lite"/>
    </source>
</evidence>
<feature type="region of interest" description="Disordered" evidence="1">
    <location>
        <begin position="1"/>
        <end position="51"/>
    </location>
</feature>
<accession>A0A3N4LEG7</accession>
<sequence>MAAASPPLSPTSTHAPKWRARSSRTNNTYTRDQLEQHFGNPNEDTLTGSIDDPQRISRILISDTQQPSFPPEIFIKSNLHLVFGTSLKTLQAVPIPLFRQVQWDPTLPSTPGGTQKAIWEFAGWYSIENAQRIERRSPELFTRLEAKWEAKGWQGQRTQEEWNHSFDTDWALITLRHVTDRGCPLEQPSPPTKLLADEDNGGGVGIPPGGFGRRAFSIDDGAPEDYFPGPPPPTRRTTNAGLATSMGSQVEGYFMPPPPPPPTRVATTLGTNGSNATTNTGGEGSGLDCKLMDESIINISKQSEEDMSDSEYGNVTRSEIEDCDRWSELSTGPVDRQWTVVYEEKDELV</sequence>
<keyword evidence="3" id="KW-1185">Reference proteome</keyword>
<dbReference type="EMBL" id="ML119109">
    <property type="protein sequence ID" value="RPB16335.1"/>
    <property type="molecule type" value="Genomic_DNA"/>
</dbReference>
<name>A0A3N4LEG7_9PEZI</name>
<dbReference type="InParanoid" id="A0A3N4LEG7"/>